<feature type="region of interest" description="Disordered" evidence="1">
    <location>
        <begin position="115"/>
        <end position="206"/>
    </location>
</feature>
<evidence type="ECO:0000313" key="2">
    <source>
        <dbReference type="EMBL" id="UNM13811.1"/>
    </source>
</evidence>
<organism evidence="2 3">
    <name type="scientific">Streptomyces formicae</name>
    <dbReference type="NCBI Taxonomy" id="1616117"/>
    <lineage>
        <taxon>Bacteria</taxon>
        <taxon>Bacillati</taxon>
        <taxon>Actinomycetota</taxon>
        <taxon>Actinomycetes</taxon>
        <taxon>Kitasatosporales</taxon>
        <taxon>Streptomycetaceae</taxon>
        <taxon>Streptomyces</taxon>
    </lineage>
</organism>
<feature type="compositionally biased region" description="Basic and acidic residues" evidence="1">
    <location>
        <begin position="152"/>
        <end position="165"/>
    </location>
</feature>
<feature type="compositionally biased region" description="Low complexity" evidence="1">
    <location>
        <begin position="176"/>
        <end position="197"/>
    </location>
</feature>
<reference evidence="2 3" key="1">
    <citation type="submission" date="2021-03" db="EMBL/GenBank/DDBJ databases">
        <title>Complete genome of Streptomyces formicae strain 1H-GS9 (DSM 100524).</title>
        <authorList>
            <person name="Atanasov K.E."/>
            <person name="Altabella T."/>
            <person name="Ferrer A."/>
        </authorList>
    </citation>
    <scope>NUCLEOTIDE SEQUENCE [LARGE SCALE GENOMIC DNA]</scope>
    <source>
        <strain evidence="2 3">1H-GS9</strain>
    </source>
</reference>
<accession>A0ABY3WQE8</accession>
<name>A0ABY3WQE8_9ACTN</name>
<gene>
    <name evidence="2" type="ORF">J4032_22215</name>
</gene>
<proteinExistence type="predicted"/>
<dbReference type="RefSeq" id="WP_242332735.1">
    <property type="nucleotide sequence ID" value="NZ_CP071872.1"/>
</dbReference>
<dbReference type="EMBL" id="CP071872">
    <property type="protein sequence ID" value="UNM13811.1"/>
    <property type="molecule type" value="Genomic_DNA"/>
</dbReference>
<evidence type="ECO:0000256" key="1">
    <source>
        <dbReference type="SAM" id="MobiDB-lite"/>
    </source>
</evidence>
<dbReference type="Proteomes" id="UP000828924">
    <property type="component" value="Chromosome"/>
</dbReference>
<evidence type="ECO:0000313" key="3">
    <source>
        <dbReference type="Proteomes" id="UP000828924"/>
    </source>
</evidence>
<keyword evidence="3" id="KW-1185">Reference proteome</keyword>
<sequence length="337" mass="37270">MGYELRRWFEDRLPQEISSGERVVALAIADLVWDDSRIGYGRKFMAKLLHKTGFENETQIGKVLGKLAGRGIELRVPICGEDGKPLKNKRGQLVYAHRGHQRTFRVPLESEFPGRTAPYWNDEGERSPDRVTNAWANDERSPARETFNGERSPGRESNKAERSPARESMVTQAGDPIPLTTTTYLPPSVSPRAAAAPGRTEGSETDDAVTAAVDFLMNLPQPWAVGRVSAKATAPQLLEVTAEQGWKLDDQLVTKLTENPGGIRNYPQVLRIRIGDLPKAPPSPTPRPTTDMPPWCGECADGARAAEREARLRLVYDDRGHGHPCPKCHPQMTSHAA</sequence>
<protein>
    <submittedName>
        <fullName evidence="2">Uncharacterized protein</fullName>
    </submittedName>
</protein>